<dbReference type="PANTHER" id="PTHR36373">
    <property type="entry name" value="EXPRESSED PROTEIN"/>
    <property type="match status" value="1"/>
</dbReference>
<dbReference type="EMBL" id="JANJYI010000004">
    <property type="protein sequence ID" value="KAK2653249.1"/>
    <property type="molecule type" value="Genomic_DNA"/>
</dbReference>
<evidence type="ECO:0000313" key="2">
    <source>
        <dbReference type="EMBL" id="KAK2653249.1"/>
    </source>
</evidence>
<feature type="region of interest" description="Disordered" evidence="1">
    <location>
        <begin position="49"/>
        <end position="101"/>
    </location>
</feature>
<comment type="caution">
    <text evidence="2">The sequence shown here is derived from an EMBL/GenBank/DDBJ whole genome shotgun (WGS) entry which is preliminary data.</text>
</comment>
<accession>A0AAD9X5N7</accession>
<feature type="compositionally biased region" description="Low complexity" evidence="1">
    <location>
        <begin position="71"/>
        <end position="86"/>
    </location>
</feature>
<protein>
    <submittedName>
        <fullName evidence="2">Uncharacterized protein</fullName>
    </submittedName>
</protein>
<proteinExistence type="predicted"/>
<dbReference type="Proteomes" id="UP001280121">
    <property type="component" value="Unassembled WGS sequence"/>
</dbReference>
<reference evidence="2" key="1">
    <citation type="journal article" date="2023" name="Plant J.">
        <title>Genome sequences and population genomics provide insights into the demographic history, inbreeding, and mutation load of two 'living fossil' tree species of Dipteronia.</title>
        <authorList>
            <person name="Feng Y."/>
            <person name="Comes H.P."/>
            <person name="Chen J."/>
            <person name="Zhu S."/>
            <person name="Lu R."/>
            <person name="Zhang X."/>
            <person name="Li P."/>
            <person name="Qiu J."/>
            <person name="Olsen K.M."/>
            <person name="Qiu Y."/>
        </authorList>
    </citation>
    <scope>NUCLEOTIDE SEQUENCE</scope>
    <source>
        <strain evidence="2">KIB01</strain>
    </source>
</reference>
<sequence>MEAKNIDWSNIDSIFEEDYTYENINAPKWVYLSYPTEHVDDETWDVKRNGKENRVSSVENPKTECLDIQASDSSSDNNENQNPNQSIVTVNIKSDMEKKKQ</sequence>
<evidence type="ECO:0000256" key="1">
    <source>
        <dbReference type="SAM" id="MobiDB-lite"/>
    </source>
</evidence>
<evidence type="ECO:0000313" key="3">
    <source>
        <dbReference type="Proteomes" id="UP001280121"/>
    </source>
</evidence>
<organism evidence="2 3">
    <name type="scientific">Dipteronia dyeriana</name>
    <dbReference type="NCBI Taxonomy" id="168575"/>
    <lineage>
        <taxon>Eukaryota</taxon>
        <taxon>Viridiplantae</taxon>
        <taxon>Streptophyta</taxon>
        <taxon>Embryophyta</taxon>
        <taxon>Tracheophyta</taxon>
        <taxon>Spermatophyta</taxon>
        <taxon>Magnoliopsida</taxon>
        <taxon>eudicotyledons</taxon>
        <taxon>Gunneridae</taxon>
        <taxon>Pentapetalae</taxon>
        <taxon>rosids</taxon>
        <taxon>malvids</taxon>
        <taxon>Sapindales</taxon>
        <taxon>Sapindaceae</taxon>
        <taxon>Hippocastanoideae</taxon>
        <taxon>Acereae</taxon>
        <taxon>Dipteronia</taxon>
    </lineage>
</organism>
<name>A0AAD9X5N7_9ROSI</name>
<dbReference type="PANTHER" id="PTHR36373:SF2">
    <property type="entry name" value="TPX2 CENTRAL DOMAIN-CONTAINING PROTEIN"/>
    <property type="match status" value="1"/>
</dbReference>
<gene>
    <name evidence="2" type="ORF">Ddye_013105</name>
</gene>
<dbReference type="AlphaFoldDB" id="A0AAD9X5N7"/>
<keyword evidence="3" id="KW-1185">Reference proteome</keyword>